<gene>
    <name evidence="1" type="ORF">K8V56_06250</name>
</gene>
<dbReference type="AlphaFoldDB" id="A0A921G048"/>
<dbReference type="EMBL" id="DYWT01000102">
    <property type="protein sequence ID" value="HJF31366.1"/>
    <property type="molecule type" value="Genomic_DNA"/>
</dbReference>
<reference evidence="1" key="2">
    <citation type="submission" date="2021-09" db="EMBL/GenBank/DDBJ databases">
        <authorList>
            <person name="Gilroy R."/>
        </authorList>
    </citation>
    <scope>NUCLEOTIDE SEQUENCE</scope>
    <source>
        <strain evidence="1">CHK171-7178</strain>
    </source>
</reference>
<reference evidence="1" key="1">
    <citation type="journal article" date="2021" name="PeerJ">
        <title>Extensive microbial diversity within the chicken gut microbiome revealed by metagenomics and culture.</title>
        <authorList>
            <person name="Gilroy R."/>
            <person name="Ravi A."/>
            <person name="Getino M."/>
            <person name="Pursley I."/>
            <person name="Horton D.L."/>
            <person name="Alikhan N.F."/>
            <person name="Baker D."/>
            <person name="Gharbi K."/>
            <person name="Hall N."/>
            <person name="Watson M."/>
            <person name="Adriaenssens E.M."/>
            <person name="Foster-Nyarko E."/>
            <person name="Jarju S."/>
            <person name="Secka A."/>
            <person name="Antonio M."/>
            <person name="Oren A."/>
            <person name="Chaudhuri R.R."/>
            <person name="La Ragione R."/>
            <person name="Hildebrand F."/>
            <person name="Pallen M.J."/>
        </authorList>
    </citation>
    <scope>NUCLEOTIDE SEQUENCE</scope>
    <source>
        <strain evidence="1">CHK171-7178</strain>
    </source>
</reference>
<evidence type="ECO:0000313" key="1">
    <source>
        <dbReference type="EMBL" id="HJF31366.1"/>
    </source>
</evidence>
<protein>
    <submittedName>
        <fullName evidence="1">Integrase</fullName>
    </submittedName>
</protein>
<evidence type="ECO:0000313" key="2">
    <source>
        <dbReference type="Proteomes" id="UP000698173"/>
    </source>
</evidence>
<sequence>MNEIAELLKKQTCELETYDEQLVRRMIEKITVHPEKLEIEFKSEMIVEINI</sequence>
<name>A0A921G048_SPOPS</name>
<accession>A0A921G048</accession>
<dbReference type="Proteomes" id="UP000698173">
    <property type="component" value="Unassembled WGS sequence"/>
</dbReference>
<proteinExistence type="predicted"/>
<comment type="caution">
    <text evidence="1">The sequence shown here is derived from an EMBL/GenBank/DDBJ whole genome shotgun (WGS) entry which is preliminary data.</text>
</comment>
<organism evidence="1 2">
    <name type="scientific">Sporosarcina psychrophila</name>
    <name type="common">Bacillus psychrophilus</name>
    <dbReference type="NCBI Taxonomy" id="1476"/>
    <lineage>
        <taxon>Bacteria</taxon>
        <taxon>Bacillati</taxon>
        <taxon>Bacillota</taxon>
        <taxon>Bacilli</taxon>
        <taxon>Bacillales</taxon>
        <taxon>Caryophanaceae</taxon>
        <taxon>Sporosarcina</taxon>
    </lineage>
</organism>